<reference evidence="4" key="1">
    <citation type="submission" date="2016-10" db="EMBL/GenBank/DDBJ databases">
        <authorList>
            <person name="Varghese N."/>
        </authorList>
    </citation>
    <scope>NUCLEOTIDE SEQUENCE [LARGE SCALE GENOMIC DNA]</scope>
    <source>
        <strain evidence="4">DSM 24868</strain>
    </source>
</reference>
<dbReference type="Pfam" id="PF01066">
    <property type="entry name" value="CDP-OH_P_transf"/>
    <property type="match status" value="1"/>
</dbReference>
<comment type="similarity">
    <text evidence="2">Belongs to the CDP-alcohol phosphatidyltransferase class-I family.</text>
</comment>
<dbReference type="GO" id="GO:0016780">
    <property type="term" value="F:phosphotransferase activity, for other substituted phosphate groups"/>
    <property type="evidence" value="ECO:0007669"/>
    <property type="project" value="InterPro"/>
</dbReference>
<accession>A0A1H6ZNX3</accession>
<name>A0A1H6ZNX3_9MICO</name>
<evidence type="ECO:0000313" key="4">
    <source>
        <dbReference type="Proteomes" id="UP000183315"/>
    </source>
</evidence>
<dbReference type="EMBL" id="FNZI01000004">
    <property type="protein sequence ID" value="SEJ50515.1"/>
    <property type="molecule type" value="Genomic_DNA"/>
</dbReference>
<sequence length="180" mass="18139">MRPTPQDVLSLARVPIGLCLAMAPPRGARSLALIAAGTVSDLLDGPCARARGEASDQGARLDSIADGVLVAGAAVAFARGVTMPRAGWAAVGTVVALRGVTLAVTRARFGMWSIAHTRLNKLSGGVLAVGATAALARGRAGVPLALAVAAPAVIASAEELVMVLAAERYDRDAAGLIREV</sequence>
<dbReference type="GO" id="GO:0016020">
    <property type="term" value="C:membrane"/>
    <property type="evidence" value="ECO:0007669"/>
    <property type="project" value="InterPro"/>
</dbReference>
<dbReference type="PROSITE" id="PS00379">
    <property type="entry name" value="CDP_ALCOHOL_P_TRANSF"/>
    <property type="match status" value="1"/>
</dbReference>
<dbReference type="Gene3D" id="1.20.120.1760">
    <property type="match status" value="1"/>
</dbReference>
<protein>
    <submittedName>
        <fullName evidence="3">CDP-diacylglycerol--glycerol-3-phosphate 3-phosphatidyltransferase</fullName>
    </submittedName>
</protein>
<evidence type="ECO:0000256" key="1">
    <source>
        <dbReference type="ARBA" id="ARBA00022679"/>
    </source>
</evidence>
<dbReference type="RefSeq" id="WP_052406136.1">
    <property type="nucleotide sequence ID" value="NZ_BBLU01000021.1"/>
</dbReference>
<dbReference type="GO" id="GO:0008654">
    <property type="term" value="P:phospholipid biosynthetic process"/>
    <property type="evidence" value="ECO:0007669"/>
    <property type="project" value="InterPro"/>
</dbReference>
<organism evidence="3 4">
    <name type="scientific">Demequina mangrovi</name>
    <dbReference type="NCBI Taxonomy" id="1043493"/>
    <lineage>
        <taxon>Bacteria</taxon>
        <taxon>Bacillati</taxon>
        <taxon>Actinomycetota</taxon>
        <taxon>Actinomycetes</taxon>
        <taxon>Micrococcales</taxon>
        <taxon>Demequinaceae</taxon>
        <taxon>Demequina</taxon>
    </lineage>
</organism>
<keyword evidence="1 2" id="KW-0808">Transferase</keyword>
<dbReference type="AlphaFoldDB" id="A0A1H6ZNX3"/>
<gene>
    <name evidence="3" type="ORF">SAMN05421637_2052</name>
</gene>
<dbReference type="InterPro" id="IPR000462">
    <property type="entry name" value="CDP-OH_P_trans"/>
</dbReference>
<keyword evidence="4" id="KW-1185">Reference proteome</keyword>
<dbReference type="eggNOG" id="COG0558">
    <property type="taxonomic scope" value="Bacteria"/>
</dbReference>
<dbReference type="Proteomes" id="UP000183315">
    <property type="component" value="Unassembled WGS sequence"/>
</dbReference>
<dbReference type="InterPro" id="IPR043130">
    <property type="entry name" value="CDP-OH_PTrfase_TM_dom"/>
</dbReference>
<evidence type="ECO:0000313" key="3">
    <source>
        <dbReference type="EMBL" id="SEJ50515.1"/>
    </source>
</evidence>
<proteinExistence type="inferred from homology"/>
<dbReference type="STRING" id="1043493.SAMN05421637_2052"/>
<dbReference type="InterPro" id="IPR048254">
    <property type="entry name" value="CDP_ALCOHOL_P_TRANSF_CS"/>
</dbReference>
<evidence type="ECO:0000256" key="2">
    <source>
        <dbReference type="RuleBase" id="RU003750"/>
    </source>
</evidence>